<reference evidence="16" key="2">
    <citation type="submission" date="2025-04" db="UniProtKB">
        <authorList>
            <consortium name="RefSeq"/>
        </authorList>
    </citation>
    <scope>IDENTIFICATION</scope>
    <source>
        <tissue evidence="16 17">Leaves</tissue>
    </source>
</reference>
<evidence type="ECO:0000256" key="4">
    <source>
        <dbReference type="ARBA" id="ARBA00023241"/>
    </source>
</evidence>
<dbReference type="Gene3D" id="3.40.50.720">
    <property type="entry name" value="NAD(P)-binding Rossmann-like Domain"/>
    <property type="match status" value="1"/>
</dbReference>
<dbReference type="GeneID" id="113727122"/>
<comment type="catalytic activity">
    <reaction evidence="12">
        <text>(2S)-flavan-4-ol + NADP(+) = (2S)-flavanone + NADPH + H(+)</text>
        <dbReference type="Rhea" id="RHEA:11228"/>
        <dbReference type="ChEBI" id="CHEBI:15378"/>
        <dbReference type="ChEBI" id="CHEBI:15605"/>
        <dbReference type="ChEBI" id="CHEBI:15606"/>
        <dbReference type="ChEBI" id="CHEBI:57783"/>
        <dbReference type="ChEBI" id="CHEBI:58349"/>
        <dbReference type="EC" id="1.1.1.234"/>
    </reaction>
</comment>
<evidence type="ECO:0000256" key="11">
    <source>
        <dbReference type="ARBA" id="ARBA00042831"/>
    </source>
</evidence>
<dbReference type="GO" id="GO:0047890">
    <property type="term" value="F:flavanone 4-reductase activity"/>
    <property type="evidence" value="ECO:0007669"/>
    <property type="project" value="UniProtKB-EC"/>
</dbReference>
<comment type="pathway">
    <text evidence="1">Pigment biosynthesis; anthocyanin biosynthesis.</text>
</comment>
<gene>
    <name evidence="16" type="primary">LOC113727122</name>
    <name evidence="17" type="synonym">LOC140035289</name>
</gene>
<evidence type="ECO:0000313" key="15">
    <source>
        <dbReference type="Proteomes" id="UP001652660"/>
    </source>
</evidence>
<evidence type="ECO:0000256" key="7">
    <source>
        <dbReference type="ARBA" id="ARBA00039055"/>
    </source>
</evidence>
<evidence type="ECO:0000256" key="2">
    <source>
        <dbReference type="ARBA" id="ARBA00022857"/>
    </source>
</evidence>
<evidence type="ECO:0000256" key="5">
    <source>
        <dbReference type="ARBA" id="ARBA00023445"/>
    </source>
</evidence>
<dbReference type="PANTHER" id="PTHR10366:SF852">
    <property type="entry name" value="CINNAMOYL-COA REDUCTASE CAD2"/>
    <property type="match status" value="1"/>
</dbReference>
<evidence type="ECO:0000256" key="6">
    <source>
        <dbReference type="ARBA" id="ARBA00037100"/>
    </source>
</evidence>
<dbReference type="FunFam" id="3.40.50.720:FF:000085">
    <property type="entry name" value="Dihydroflavonol reductase"/>
    <property type="match status" value="1"/>
</dbReference>
<dbReference type="GO" id="GO:0045552">
    <property type="term" value="F:dihydroflavanol 4-reductase activity"/>
    <property type="evidence" value="ECO:0007669"/>
    <property type="project" value="UniProtKB-EC"/>
</dbReference>
<proteinExistence type="inferred from homology"/>
<keyword evidence="15" id="KW-1185">Reference proteome</keyword>
<dbReference type="PANTHER" id="PTHR10366">
    <property type="entry name" value="NAD DEPENDENT EPIMERASE/DEHYDRATASE"/>
    <property type="match status" value="1"/>
</dbReference>
<comment type="catalytic activity">
    <reaction evidence="13">
        <text>a (2R,3S,4S)-leucoanthocyanidin + NADP(+) = a (2R,3R)-dihydroflavonol + NADPH + H(+)</text>
        <dbReference type="Rhea" id="RHEA:54444"/>
        <dbReference type="ChEBI" id="CHEBI:15378"/>
        <dbReference type="ChEBI" id="CHEBI:57783"/>
        <dbReference type="ChEBI" id="CHEBI:58349"/>
        <dbReference type="ChEBI" id="CHEBI:138176"/>
        <dbReference type="ChEBI" id="CHEBI:138188"/>
        <dbReference type="EC" id="1.1.1.219"/>
    </reaction>
</comment>
<dbReference type="EC" id="1.1.1.219" evidence="8"/>
<dbReference type="SUPFAM" id="SSF51735">
    <property type="entry name" value="NAD(P)-binding Rossmann-fold domains"/>
    <property type="match status" value="1"/>
</dbReference>
<evidence type="ECO:0000256" key="10">
    <source>
        <dbReference type="ARBA" id="ARBA00042087"/>
    </source>
</evidence>
<accession>A0A6P6VWL0</accession>
<keyword evidence="3" id="KW-0560">Oxidoreductase</keyword>
<dbReference type="RefSeq" id="XP_027106925.1">
    <property type="nucleotide sequence ID" value="XM_027251124.1"/>
</dbReference>
<dbReference type="CDD" id="cd08958">
    <property type="entry name" value="FR_SDR_e"/>
    <property type="match status" value="1"/>
</dbReference>
<organism evidence="15 16">
    <name type="scientific">Coffea arabica</name>
    <name type="common">Arabian coffee</name>
    <dbReference type="NCBI Taxonomy" id="13443"/>
    <lineage>
        <taxon>Eukaryota</taxon>
        <taxon>Viridiplantae</taxon>
        <taxon>Streptophyta</taxon>
        <taxon>Embryophyta</taxon>
        <taxon>Tracheophyta</taxon>
        <taxon>Spermatophyta</taxon>
        <taxon>Magnoliopsida</taxon>
        <taxon>eudicotyledons</taxon>
        <taxon>Gunneridae</taxon>
        <taxon>Pentapetalae</taxon>
        <taxon>asterids</taxon>
        <taxon>lamiids</taxon>
        <taxon>Gentianales</taxon>
        <taxon>Rubiaceae</taxon>
        <taxon>Ixoroideae</taxon>
        <taxon>Gardenieae complex</taxon>
        <taxon>Bertiereae - Coffeeae clade</taxon>
        <taxon>Coffeeae</taxon>
        <taxon>Coffea</taxon>
    </lineage>
</organism>
<name>A0A6P6VWL0_COFAR</name>
<evidence type="ECO:0000256" key="3">
    <source>
        <dbReference type="ARBA" id="ARBA00023002"/>
    </source>
</evidence>
<evidence type="ECO:0000259" key="14">
    <source>
        <dbReference type="Pfam" id="PF01370"/>
    </source>
</evidence>
<protein>
    <recommendedName>
        <fullName evidence="9">Dihydroflavonol 4-reductase</fullName>
        <ecNumber evidence="8">1.1.1.219</ecNumber>
        <ecNumber evidence="7">1.1.1.234</ecNumber>
    </recommendedName>
    <alternativeName>
        <fullName evidence="11">Dihydrokaempferol 4-reductase</fullName>
    </alternativeName>
    <alternativeName>
        <fullName evidence="10">Flavanone 4-reductase</fullName>
    </alternativeName>
</protein>
<comment type="function">
    <text evidence="6">Bifunctional enzyme involved in flavonoid metabolism.</text>
</comment>
<evidence type="ECO:0000256" key="1">
    <source>
        <dbReference type="ARBA" id="ARBA00004935"/>
    </source>
</evidence>
<dbReference type="AlphaFoldDB" id="A0A6P6VWL0"/>
<evidence type="ECO:0000313" key="16">
    <source>
        <dbReference type="RefSeq" id="XP_027106925.1"/>
    </source>
</evidence>
<keyword evidence="4" id="KW-0284">Flavonoid biosynthesis</keyword>
<keyword evidence="2" id="KW-0521">NADP</keyword>
<evidence type="ECO:0000256" key="8">
    <source>
        <dbReference type="ARBA" id="ARBA00039057"/>
    </source>
</evidence>
<evidence type="ECO:0000256" key="9">
    <source>
        <dbReference type="ARBA" id="ARBA00039963"/>
    </source>
</evidence>
<feature type="domain" description="NAD-dependent epimerase/dehydratase" evidence="14">
    <location>
        <begin position="10"/>
        <end position="246"/>
    </location>
</feature>
<dbReference type="EC" id="1.1.1.234" evidence="7"/>
<evidence type="ECO:0000256" key="13">
    <source>
        <dbReference type="ARBA" id="ARBA00049132"/>
    </source>
</evidence>
<dbReference type="InterPro" id="IPR036291">
    <property type="entry name" value="NAD(P)-bd_dom_sf"/>
</dbReference>
<dbReference type="GO" id="GO:0009813">
    <property type="term" value="P:flavonoid biosynthetic process"/>
    <property type="evidence" value="ECO:0007669"/>
    <property type="project" value="UniProtKB-KW"/>
</dbReference>
<comment type="similarity">
    <text evidence="5">Belongs to the NAD(P)-dependent epimerase/dehydratase family. Dihydroflavonol-4-reductase subfamily.</text>
</comment>
<dbReference type="InterPro" id="IPR050425">
    <property type="entry name" value="NAD(P)_dehydrat-like"/>
</dbReference>
<sequence>MSGPGEDKVVCVTGASGYIASWLVKQLLGRGYTVKASVRDANDPRKTEHLTSLDGAKERLKLFQANLLDDGSFDEIVQGCTGVFHTASPVIFSVSDPKKELLDPAVKGTLNLLQSCAKVSSIRRVILTSSTAAVLAKPELNKDSFVDESWFSNPSYCEEQKMWYQLSKTLAEDAAWKFSKEHGIDMVSINPGWVFGPILQPSINLSAGLVLDVVNGAQSFPDACVGWIDVRDVACAHIHAFEIPSANGRYCVVGKNVHWSEIVKILRQLFPTLQLPNKGSPNSTFGMGEFEVSMEKTEGLGINFIPLEVSLKDTVESFKEKNFITF</sequence>
<dbReference type="Proteomes" id="UP001652660">
    <property type="component" value="Chromosome 2c"/>
</dbReference>
<evidence type="ECO:0000256" key="12">
    <source>
        <dbReference type="ARBA" id="ARBA00048870"/>
    </source>
</evidence>
<evidence type="ECO:0000313" key="17">
    <source>
        <dbReference type="RefSeq" id="XP_071931744.1"/>
    </source>
</evidence>
<dbReference type="InterPro" id="IPR001509">
    <property type="entry name" value="Epimerase_deHydtase"/>
</dbReference>
<dbReference type="Pfam" id="PF01370">
    <property type="entry name" value="Epimerase"/>
    <property type="match status" value="1"/>
</dbReference>
<dbReference type="OrthoDB" id="2735536at2759"/>
<dbReference type="RefSeq" id="XP_071931744.1">
    <property type="nucleotide sequence ID" value="XM_072075643.1"/>
</dbReference>
<reference evidence="15" key="1">
    <citation type="journal article" date="2025" name="Foods">
        <title>Unveiling the Microbial Signatures of Arabica Coffee Cherries: Insights into Ripeness Specific Diversity, Functional Traits, and Implications for Quality and Safety.</title>
        <authorList>
            <consortium name="RefSeq"/>
            <person name="Tenea G.N."/>
            <person name="Cifuentes V."/>
            <person name="Reyes P."/>
            <person name="Cevallos-Vallejos M."/>
        </authorList>
    </citation>
    <scope>NUCLEOTIDE SEQUENCE [LARGE SCALE GENOMIC DNA]</scope>
</reference>